<feature type="transmembrane region" description="Helical" evidence="1">
    <location>
        <begin position="183"/>
        <end position="209"/>
    </location>
</feature>
<evidence type="ECO:0008006" key="4">
    <source>
        <dbReference type="Google" id="ProtNLM"/>
    </source>
</evidence>
<evidence type="ECO:0000313" key="2">
    <source>
        <dbReference type="EMBL" id="MBP1465736.1"/>
    </source>
</evidence>
<dbReference type="RefSeq" id="WP_135477764.1">
    <property type="nucleotide sequence ID" value="NZ_SIJK02000011.1"/>
</dbReference>
<gene>
    <name evidence="2" type="ORF">EYB53_008465</name>
</gene>
<keyword evidence="1" id="KW-1133">Transmembrane helix</keyword>
<evidence type="ECO:0000256" key="1">
    <source>
        <dbReference type="SAM" id="Phobius"/>
    </source>
</evidence>
<feature type="transmembrane region" description="Helical" evidence="1">
    <location>
        <begin position="23"/>
        <end position="39"/>
    </location>
</feature>
<keyword evidence="1" id="KW-0472">Membrane</keyword>
<feature type="transmembrane region" description="Helical" evidence="1">
    <location>
        <begin position="92"/>
        <end position="109"/>
    </location>
</feature>
<name>A0ABS4D8H0_9CHLR</name>
<feature type="transmembrane region" description="Helical" evidence="1">
    <location>
        <begin position="121"/>
        <end position="139"/>
    </location>
</feature>
<feature type="transmembrane region" description="Helical" evidence="1">
    <location>
        <begin position="70"/>
        <end position="86"/>
    </location>
</feature>
<keyword evidence="1" id="KW-0812">Transmembrane</keyword>
<sequence length="378" mass="44296">MSIRTENFSQLHERSYYISLRDVFYHAFLFYSGFILFVLPTGTGIRHALFMIPFFAGFLGLLLLKHKISLFDFLLSGILLISSFLTGHYDTITDAIVFSMLLLFVSLAYQRRELSIHFNYGLILLFCWLFFFSLVYQLIQNFGTFGYWEYTSKLYVGDTNFSGLYMLLFLFFSVRCKFWPGIVLSLISVLLFLSRTYFLALTVFFLLMYFRDFLAPLVRRLNFFVIIMTLNILLLVYAFFVVTQMGVSDFSVRGFERLFSFNDRSALVRLEFNYILFYRFINDPIFLFVGEGQRFGEIARGLLGNVPHNTLFNSVGTNGLFFSVMYLWVLSVIFKKIDWVSNFAYIIPVIFYSLFLHGIFNQGFAIFLVLILMIPSKK</sequence>
<keyword evidence="3" id="KW-1185">Reference proteome</keyword>
<feature type="transmembrane region" description="Helical" evidence="1">
    <location>
        <begin position="349"/>
        <end position="374"/>
    </location>
</feature>
<dbReference type="Proteomes" id="UP001193081">
    <property type="component" value="Unassembled WGS sequence"/>
</dbReference>
<evidence type="ECO:0000313" key="3">
    <source>
        <dbReference type="Proteomes" id="UP001193081"/>
    </source>
</evidence>
<comment type="caution">
    <text evidence="2">The sequence shown here is derived from an EMBL/GenBank/DDBJ whole genome shotgun (WGS) entry which is preliminary data.</text>
</comment>
<feature type="transmembrane region" description="Helical" evidence="1">
    <location>
        <begin position="221"/>
        <end position="243"/>
    </location>
</feature>
<feature type="transmembrane region" description="Helical" evidence="1">
    <location>
        <begin position="159"/>
        <end position="176"/>
    </location>
</feature>
<protein>
    <recommendedName>
        <fullName evidence="4">O-Antigen ligase</fullName>
    </recommendedName>
</protein>
<accession>A0ABS4D8H0</accession>
<feature type="transmembrane region" description="Helical" evidence="1">
    <location>
        <begin position="310"/>
        <end position="329"/>
    </location>
</feature>
<reference evidence="2 3" key="1">
    <citation type="submission" date="2021-03" db="EMBL/GenBank/DDBJ databases">
        <authorList>
            <person name="Grouzdev D.S."/>
        </authorList>
    </citation>
    <scope>NUCLEOTIDE SEQUENCE [LARGE SCALE GENOMIC DNA]</scope>
    <source>
        <strain evidence="2 3">M50-1</strain>
    </source>
</reference>
<organism evidence="2 3">
    <name type="scientific">Candidatus Chloroploca mongolica</name>
    <dbReference type="NCBI Taxonomy" id="2528176"/>
    <lineage>
        <taxon>Bacteria</taxon>
        <taxon>Bacillati</taxon>
        <taxon>Chloroflexota</taxon>
        <taxon>Chloroflexia</taxon>
        <taxon>Chloroflexales</taxon>
        <taxon>Chloroflexineae</taxon>
        <taxon>Oscillochloridaceae</taxon>
        <taxon>Candidatus Chloroploca</taxon>
    </lineage>
</organism>
<proteinExistence type="predicted"/>
<dbReference type="EMBL" id="SIJK02000011">
    <property type="protein sequence ID" value="MBP1465736.1"/>
    <property type="molecule type" value="Genomic_DNA"/>
</dbReference>
<feature type="transmembrane region" description="Helical" evidence="1">
    <location>
        <begin position="45"/>
        <end position="63"/>
    </location>
</feature>